<dbReference type="Pfam" id="PF14335">
    <property type="entry name" value="DUF4391"/>
    <property type="match status" value="1"/>
</dbReference>
<accession>A0A1I3A0F8</accession>
<sequence length="221" mass="24878">MVDLLYKWPAAAKFGSRVPKEKFYEYGSVSTAVREKFVSEVQRITWAYKLAESTINLPGSTSVPEIQVFHIDTKTGDVADQVLSAIDKAIQYPIIFEITRATAGEPQVRMVAAHKQLSSGASKLSAYYSTGWLSADAERQSLPTAIGLPTLYAAILEPLTPVTVRPGEEMSEVADRLATVRKLEREITALERRLRTEPQLNRKIELRRTLKTRQQELEQQR</sequence>
<dbReference type="EMBL" id="SOFE01000023">
    <property type="protein sequence ID" value="TFB82749.1"/>
    <property type="molecule type" value="Genomic_DNA"/>
</dbReference>
<evidence type="ECO:0000256" key="1">
    <source>
        <dbReference type="SAM" id="Coils"/>
    </source>
</evidence>
<keyword evidence="4" id="KW-1185">Reference proteome</keyword>
<dbReference type="InterPro" id="IPR025503">
    <property type="entry name" value="DUF4391"/>
</dbReference>
<dbReference type="EMBL" id="FOPW01000005">
    <property type="protein sequence ID" value="SFH43209.1"/>
    <property type="molecule type" value="Genomic_DNA"/>
</dbReference>
<evidence type="ECO:0000313" key="5">
    <source>
        <dbReference type="Proteomes" id="UP000297963"/>
    </source>
</evidence>
<dbReference type="AlphaFoldDB" id="A0A1I3A0F8"/>
<dbReference type="STRING" id="995038.SAMN05216274_10571"/>
<reference evidence="3 5" key="2">
    <citation type="submission" date="2019-03" db="EMBL/GenBank/DDBJ databases">
        <title>Genomics of glacier-inhabiting Cryobacterium strains.</title>
        <authorList>
            <person name="Liu Q."/>
            <person name="Xin Y.-H."/>
        </authorList>
    </citation>
    <scope>NUCLEOTIDE SEQUENCE [LARGE SCALE GENOMIC DNA]</scope>
    <source>
        <strain evidence="3 5">Hh34</strain>
    </source>
</reference>
<comment type="caution">
    <text evidence="3">The sequence shown here is derived from an EMBL/GenBank/DDBJ whole genome shotgun (WGS) entry which is preliminary data.</text>
</comment>
<proteinExistence type="predicted"/>
<gene>
    <name evidence="3" type="ORF">E3O11_12825</name>
    <name evidence="2" type="ORF">SAMN05216274_10571</name>
</gene>
<protein>
    <submittedName>
        <fullName evidence="3">DUF4391 domain-containing protein</fullName>
    </submittedName>
</protein>
<dbReference type="Proteomes" id="UP000297963">
    <property type="component" value="Unassembled WGS sequence"/>
</dbReference>
<dbReference type="Proteomes" id="UP000199681">
    <property type="component" value="Unassembled WGS sequence"/>
</dbReference>
<name>A0A1I3A0F8_9MICO</name>
<keyword evidence="1" id="KW-0175">Coiled coil</keyword>
<organism evidence="3 5">
    <name type="scientific">Cryobacterium levicorallinum</name>
    <dbReference type="NCBI Taxonomy" id="995038"/>
    <lineage>
        <taxon>Bacteria</taxon>
        <taxon>Bacillati</taxon>
        <taxon>Actinomycetota</taxon>
        <taxon>Actinomycetes</taxon>
        <taxon>Micrococcales</taxon>
        <taxon>Microbacteriaceae</taxon>
        <taxon>Cryobacterium</taxon>
    </lineage>
</organism>
<reference evidence="2 4" key="1">
    <citation type="submission" date="2016-10" db="EMBL/GenBank/DDBJ databases">
        <authorList>
            <person name="Varghese N."/>
            <person name="Submissions S."/>
        </authorList>
    </citation>
    <scope>NUCLEOTIDE SEQUENCE [LARGE SCALE GENOMIC DNA]</scope>
    <source>
        <strain evidence="2 4">GMCC 1.11211</strain>
    </source>
</reference>
<evidence type="ECO:0000313" key="4">
    <source>
        <dbReference type="Proteomes" id="UP000199681"/>
    </source>
</evidence>
<feature type="coiled-coil region" evidence="1">
    <location>
        <begin position="173"/>
        <end position="220"/>
    </location>
</feature>
<evidence type="ECO:0000313" key="3">
    <source>
        <dbReference type="EMBL" id="TFB82749.1"/>
    </source>
</evidence>
<dbReference type="RefSeq" id="WP_092449053.1">
    <property type="nucleotide sequence ID" value="NZ_BKAC01000004.1"/>
</dbReference>
<evidence type="ECO:0000313" key="2">
    <source>
        <dbReference type="EMBL" id="SFH43209.1"/>
    </source>
</evidence>